<dbReference type="RefSeq" id="WP_163774728.1">
    <property type="nucleotide sequence ID" value="NZ_JAAGXA010000025.1"/>
</dbReference>
<feature type="domain" description="Solute-binding protein family 3/N-terminal" evidence="3">
    <location>
        <begin position="49"/>
        <end position="271"/>
    </location>
</feature>
<dbReference type="PANTHER" id="PTHR35936">
    <property type="entry name" value="MEMBRANE-BOUND LYTIC MUREIN TRANSGLYCOSYLASE F"/>
    <property type="match status" value="1"/>
</dbReference>
<dbReference type="AlphaFoldDB" id="A0A6P0HPR9"/>
<evidence type="ECO:0000313" key="5">
    <source>
        <dbReference type="Proteomes" id="UP000468687"/>
    </source>
</evidence>
<dbReference type="Pfam" id="PF00497">
    <property type="entry name" value="SBP_bac_3"/>
    <property type="match status" value="1"/>
</dbReference>
<feature type="signal peptide" evidence="2">
    <location>
        <begin position="1"/>
        <end position="23"/>
    </location>
</feature>
<dbReference type="Proteomes" id="UP000468687">
    <property type="component" value="Unassembled WGS sequence"/>
</dbReference>
<dbReference type="InterPro" id="IPR001638">
    <property type="entry name" value="Solute-binding_3/MltF_N"/>
</dbReference>
<name>A0A6P0HPR9_9ACTN</name>
<proteinExistence type="predicted"/>
<dbReference type="EMBL" id="JAAGXA010000025">
    <property type="protein sequence ID" value="NEN80641.1"/>
    <property type="molecule type" value="Genomic_DNA"/>
</dbReference>
<evidence type="ECO:0000256" key="2">
    <source>
        <dbReference type="SAM" id="SignalP"/>
    </source>
</evidence>
<organism evidence="4 5">
    <name type="scientific">Nocardioides zeae</name>
    <dbReference type="NCBI Taxonomy" id="1457234"/>
    <lineage>
        <taxon>Bacteria</taxon>
        <taxon>Bacillati</taxon>
        <taxon>Actinomycetota</taxon>
        <taxon>Actinomycetes</taxon>
        <taxon>Propionibacteriales</taxon>
        <taxon>Nocardioidaceae</taxon>
        <taxon>Nocardioides</taxon>
    </lineage>
</organism>
<dbReference type="Gene3D" id="3.40.190.10">
    <property type="entry name" value="Periplasmic binding protein-like II"/>
    <property type="match status" value="2"/>
</dbReference>
<evidence type="ECO:0000259" key="3">
    <source>
        <dbReference type="SMART" id="SM00062"/>
    </source>
</evidence>
<dbReference type="SUPFAM" id="SSF53850">
    <property type="entry name" value="Periplasmic binding protein-like II"/>
    <property type="match status" value="1"/>
</dbReference>
<evidence type="ECO:0000256" key="1">
    <source>
        <dbReference type="ARBA" id="ARBA00022729"/>
    </source>
</evidence>
<comment type="caution">
    <text evidence="4">The sequence shown here is derived from an EMBL/GenBank/DDBJ whole genome shotgun (WGS) entry which is preliminary data.</text>
</comment>
<keyword evidence="1 2" id="KW-0732">Signal</keyword>
<sequence length="279" mass="28603">MTRRRLAPLSTAVLLAAALSACGGGGGSSSVSEDCEPAHADLSTVTDGTLLVSTYVSPPYTELDRAGGELGGVDGEIIRALAEKECLEVKASPVTGAAFTEGVSTGRSDVVIGGVYATPERAEEFTLSSAMYRDGMAFLSEDGVSSIDDLEGKKLGVIQGYLWTEDLQDTLGTDSVVIFQDADSMIADLGVGRIDAATLTTAEAGYRAGQVDGLQAVEVEPDDRVAASTAPSDVVLLMAKDTKLAEAFDADIEELLADGTIAGILEDNGIDGGLAGSVD</sequence>
<feature type="chain" id="PRO_5039433494" evidence="2">
    <location>
        <begin position="24"/>
        <end position="279"/>
    </location>
</feature>
<dbReference type="PROSITE" id="PS51257">
    <property type="entry name" value="PROKAR_LIPOPROTEIN"/>
    <property type="match status" value="1"/>
</dbReference>
<dbReference type="SMART" id="SM00062">
    <property type="entry name" value="PBPb"/>
    <property type="match status" value="1"/>
</dbReference>
<reference evidence="4 5" key="1">
    <citation type="journal article" date="2014" name="Int. J. Syst. Evol. Microbiol.">
        <title>Nocardioides zeae sp. nov., isolated from the stem of Zea mays.</title>
        <authorList>
            <person name="Glaeser S.P."/>
            <person name="McInroy J.A."/>
            <person name="Busse H.J."/>
            <person name="Kampfer P."/>
        </authorList>
    </citation>
    <scope>NUCLEOTIDE SEQUENCE [LARGE SCALE GENOMIC DNA]</scope>
    <source>
        <strain evidence="4 5">JCM 30728</strain>
    </source>
</reference>
<evidence type="ECO:0000313" key="4">
    <source>
        <dbReference type="EMBL" id="NEN80641.1"/>
    </source>
</evidence>
<protein>
    <submittedName>
        <fullName evidence="4">Amino acid ABC transporter substrate-binding protein</fullName>
    </submittedName>
</protein>
<keyword evidence="5" id="KW-1185">Reference proteome</keyword>
<gene>
    <name evidence="4" type="ORF">G3T38_20520</name>
</gene>
<accession>A0A6P0HPR9</accession>
<dbReference type="PANTHER" id="PTHR35936:SF17">
    <property type="entry name" value="ARGININE-BINDING EXTRACELLULAR PROTEIN ARTP"/>
    <property type="match status" value="1"/>
</dbReference>